<name>A0ABX6STF7_9ACTN</name>
<dbReference type="Gene3D" id="2.30.110.10">
    <property type="entry name" value="Electron Transport, Fmn-binding Protein, Chain A"/>
    <property type="match status" value="1"/>
</dbReference>
<sequence>MSFEAHGGTRGGKTHGGPLTRLVNRFVARRARRSATASMGPMKLAVLTTIGARSGLPRENPVGWFPGGDGSYLVVASANGARNNPAWFHNIAAHPDDVTLEIGPRKIAVSAEQLHGAEREAALRSIVEAAPQFAGYNDKTDRVIPVVRLTERPAPPS</sequence>
<gene>
    <name evidence="4" type="ORF">H9L21_01530</name>
</gene>
<evidence type="ECO:0000313" key="5">
    <source>
        <dbReference type="Proteomes" id="UP000515871"/>
    </source>
</evidence>
<reference evidence="4 5" key="1">
    <citation type="submission" date="2020-08" db="EMBL/GenBank/DDBJ databases">
        <title>Novel species in genus Aeromicrobium.</title>
        <authorList>
            <person name="Zhang G."/>
        </authorList>
    </citation>
    <scope>NUCLEOTIDE SEQUENCE [LARGE SCALE GENOMIC DNA]</scope>
    <source>
        <strain evidence="5">zg-629</strain>
    </source>
</reference>
<dbReference type="PANTHER" id="PTHR39428:SF1">
    <property type="entry name" value="F420H(2)-DEPENDENT QUINONE REDUCTASE RV1261C"/>
    <property type="match status" value="1"/>
</dbReference>
<keyword evidence="5" id="KW-1185">Reference proteome</keyword>
<comment type="catalytic activity">
    <reaction evidence="2">
        <text>oxidized coenzyme F420-(gamma-L-Glu)(n) + a quinol + H(+) = reduced coenzyme F420-(gamma-L-Glu)(n) + a quinone</text>
        <dbReference type="Rhea" id="RHEA:39663"/>
        <dbReference type="Rhea" id="RHEA-COMP:12939"/>
        <dbReference type="Rhea" id="RHEA-COMP:14378"/>
        <dbReference type="ChEBI" id="CHEBI:15378"/>
        <dbReference type="ChEBI" id="CHEBI:24646"/>
        <dbReference type="ChEBI" id="CHEBI:132124"/>
        <dbReference type="ChEBI" id="CHEBI:133980"/>
        <dbReference type="ChEBI" id="CHEBI:139511"/>
    </reaction>
</comment>
<accession>A0ABX6STF7</accession>
<dbReference type="Pfam" id="PF04075">
    <property type="entry name" value="F420H2_quin_red"/>
    <property type="match status" value="1"/>
</dbReference>
<evidence type="ECO:0000256" key="1">
    <source>
        <dbReference type="ARBA" id="ARBA00008710"/>
    </source>
</evidence>
<dbReference type="NCBIfam" id="TIGR00026">
    <property type="entry name" value="hi_GC_TIGR00026"/>
    <property type="match status" value="1"/>
</dbReference>
<feature type="region of interest" description="Disordered" evidence="3">
    <location>
        <begin position="1"/>
        <end position="21"/>
    </location>
</feature>
<organism evidence="4 5">
    <name type="scientific">Aeromicrobium senzhongii</name>
    <dbReference type="NCBI Taxonomy" id="2663859"/>
    <lineage>
        <taxon>Bacteria</taxon>
        <taxon>Bacillati</taxon>
        <taxon>Actinomycetota</taxon>
        <taxon>Actinomycetes</taxon>
        <taxon>Propionibacteriales</taxon>
        <taxon>Nocardioidaceae</taxon>
        <taxon>Aeromicrobium</taxon>
    </lineage>
</organism>
<evidence type="ECO:0000256" key="3">
    <source>
        <dbReference type="SAM" id="MobiDB-lite"/>
    </source>
</evidence>
<protein>
    <submittedName>
        <fullName evidence="4">Nitroreductase family deazaflavin-dependent oxidoreductase</fullName>
    </submittedName>
</protein>
<dbReference type="EMBL" id="CP060587">
    <property type="protein sequence ID" value="QNL94679.1"/>
    <property type="molecule type" value="Genomic_DNA"/>
</dbReference>
<proteinExistence type="inferred from homology"/>
<dbReference type="SUPFAM" id="SSF50475">
    <property type="entry name" value="FMN-binding split barrel"/>
    <property type="match status" value="1"/>
</dbReference>
<dbReference type="PANTHER" id="PTHR39428">
    <property type="entry name" value="F420H(2)-DEPENDENT QUINONE REDUCTASE RV1261C"/>
    <property type="match status" value="1"/>
</dbReference>
<comment type="similarity">
    <text evidence="1">Belongs to the F420H(2)-dependent quinone reductase family.</text>
</comment>
<evidence type="ECO:0000256" key="2">
    <source>
        <dbReference type="ARBA" id="ARBA00049106"/>
    </source>
</evidence>
<dbReference type="InterPro" id="IPR012349">
    <property type="entry name" value="Split_barrel_FMN-bd"/>
</dbReference>
<dbReference type="InterPro" id="IPR004378">
    <property type="entry name" value="F420H2_quin_Rdtase"/>
</dbReference>
<dbReference type="Proteomes" id="UP000515871">
    <property type="component" value="Chromosome"/>
</dbReference>
<dbReference type="RefSeq" id="WP_154595964.1">
    <property type="nucleotide sequence ID" value="NZ_CP060587.1"/>
</dbReference>
<evidence type="ECO:0000313" key="4">
    <source>
        <dbReference type="EMBL" id="QNL94679.1"/>
    </source>
</evidence>